<dbReference type="EMBL" id="RKLT01000001">
    <property type="protein sequence ID" value="MBX0294118.1"/>
    <property type="molecule type" value="Genomic_DNA"/>
</dbReference>
<reference evidence="2 3" key="1">
    <citation type="submission" date="2021-06" db="EMBL/GenBank/DDBJ databases">
        <title>Halomicroarcula sp. a new haloarchaeum isolated from saline soil.</title>
        <authorList>
            <person name="Duran-Viseras A."/>
            <person name="Sanchez-Porro C."/>
            <person name="Ventosa A."/>
        </authorList>
    </citation>
    <scope>NUCLEOTIDE SEQUENCE [LARGE SCALE GENOMIC DNA]</scope>
    <source>
        <strain evidence="2 3">F27</strain>
    </source>
</reference>
<dbReference type="RefSeq" id="WP_220578791.1">
    <property type="nucleotide sequence ID" value="NZ_RKLT01000001.1"/>
</dbReference>
<feature type="transmembrane region" description="Helical" evidence="1">
    <location>
        <begin position="95"/>
        <end position="111"/>
    </location>
</feature>
<accession>A0AAW4P950</accession>
<dbReference type="Proteomes" id="UP001430455">
    <property type="component" value="Unassembled WGS sequence"/>
</dbReference>
<sequence>MSIAALNSLSNLLVTVAVGPGIVTHEYAHYAACKLTGVGVLGPPAMRPTADDAVLEHEPVSAFGPDFAIAVAPFVVNSSLALACFAAANAVTGPLGWLCLWLGVAFGFTSFPSDADTETLFATAAELPRATRPVGYLLAVPVRAASWSVLLAGMLTFGWTSALFAAGSGIT</sequence>
<feature type="transmembrane region" description="Helical" evidence="1">
    <location>
        <begin position="144"/>
        <end position="166"/>
    </location>
</feature>
<proteinExistence type="predicted"/>
<comment type="caution">
    <text evidence="2">The sequence shown here is derived from an EMBL/GenBank/DDBJ whole genome shotgun (WGS) entry which is preliminary data.</text>
</comment>
<gene>
    <name evidence="2" type="ORF">EGH23_04375</name>
</gene>
<evidence type="ECO:0000313" key="3">
    <source>
        <dbReference type="Proteomes" id="UP001430455"/>
    </source>
</evidence>
<evidence type="ECO:0000256" key="1">
    <source>
        <dbReference type="SAM" id="Phobius"/>
    </source>
</evidence>
<evidence type="ECO:0008006" key="4">
    <source>
        <dbReference type="Google" id="ProtNLM"/>
    </source>
</evidence>
<dbReference type="AlphaFoldDB" id="A0AAW4P950"/>
<evidence type="ECO:0000313" key="2">
    <source>
        <dbReference type="EMBL" id="MBX0294118.1"/>
    </source>
</evidence>
<keyword evidence="1" id="KW-0472">Membrane</keyword>
<name>A0AAW4P950_9EURY</name>
<keyword evidence="1" id="KW-1133">Transmembrane helix</keyword>
<feature type="transmembrane region" description="Helical" evidence="1">
    <location>
        <begin position="67"/>
        <end position="88"/>
    </location>
</feature>
<keyword evidence="1" id="KW-0812">Transmembrane</keyword>
<keyword evidence="3" id="KW-1185">Reference proteome</keyword>
<protein>
    <recommendedName>
        <fullName evidence="4">Zincin peptidase</fullName>
    </recommendedName>
</protein>
<organism evidence="2 3">
    <name type="scientific">Haloarcula nitratireducens</name>
    <dbReference type="NCBI Taxonomy" id="2487749"/>
    <lineage>
        <taxon>Archaea</taxon>
        <taxon>Methanobacteriati</taxon>
        <taxon>Methanobacteriota</taxon>
        <taxon>Stenosarchaea group</taxon>
        <taxon>Halobacteria</taxon>
        <taxon>Halobacteriales</taxon>
        <taxon>Haloarculaceae</taxon>
        <taxon>Haloarcula</taxon>
    </lineage>
</organism>